<dbReference type="SUPFAM" id="SSF53335">
    <property type="entry name" value="S-adenosyl-L-methionine-dependent methyltransferases"/>
    <property type="match status" value="1"/>
</dbReference>
<dbReference type="Pfam" id="PF08241">
    <property type="entry name" value="Methyltransf_11"/>
    <property type="match status" value="1"/>
</dbReference>
<proteinExistence type="predicted"/>
<dbReference type="AlphaFoldDB" id="A0A830ECD6"/>
<feature type="domain" description="Methyltransferase type 11" evidence="1">
    <location>
        <begin position="50"/>
        <end position="128"/>
    </location>
</feature>
<evidence type="ECO:0000313" key="3">
    <source>
        <dbReference type="Proteomes" id="UP000653099"/>
    </source>
</evidence>
<evidence type="ECO:0000313" key="2">
    <source>
        <dbReference type="EMBL" id="GGJ11571.1"/>
    </source>
</evidence>
<dbReference type="GO" id="GO:0032259">
    <property type="term" value="P:methylation"/>
    <property type="evidence" value="ECO:0007669"/>
    <property type="project" value="UniProtKB-KW"/>
</dbReference>
<name>A0A830ECD6_9EURY</name>
<evidence type="ECO:0000259" key="1">
    <source>
        <dbReference type="Pfam" id="PF08241"/>
    </source>
</evidence>
<reference evidence="2" key="2">
    <citation type="submission" date="2020-09" db="EMBL/GenBank/DDBJ databases">
        <authorList>
            <person name="Sun Q."/>
            <person name="Ohkuma M."/>
        </authorList>
    </citation>
    <scope>NUCLEOTIDE SEQUENCE</scope>
    <source>
        <strain evidence="2">JCM 14359</strain>
    </source>
</reference>
<keyword evidence="3" id="KW-1185">Reference proteome</keyword>
<reference evidence="2" key="1">
    <citation type="journal article" date="2014" name="Int. J. Syst. Evol. Microbiol.">
        <title>Complete genome sequence of Corynebacterium casei LMG S-19264T (=DSM 44701T), isolated from a smear-ripened cheese.</title>
        <authorList>
            <consortium name="US DOE Joint Genome Institute (JGI-PGF)"/>
            <person name="Walter F."/>
            <person name="Albersmeier A."/>
            <person name="Kalinowski J."/>
            <person name="Ruckert C."/>
        </authorList>
    </citation>
    <scope>NUCLEOTIDE SEQUENCE</scope>
    <source>
        <strain evidence="2">JCM 14359</strain>
    </source>
</reference>
<organism evidence="2 3">
    <name type="scientific">Halobellus salinus</name>
    <dbReference type="NCBI Taxonomy" id="931585"/>
    <lineage>
        <taxon>Archaea</taxon>
        <taxon>Methanobacteriati</taxon>
        <taxon>Methanobacteriota</taxon>
        <taxon>Stenosarchaea group</taxon>
        <taxon>Halobacteria</taxon>
        <taxon>Halobacteriales</taxon>
        <taxon>Haloferacaceae</taxon>
        <taxon>Halobellus</taxon>
    </lineage>
</organism>
<gene>
    <name evidence="2" type="ORF">GCM10008995_21860</name>
</gene>
<dbReference type="CDD" id="cd02440">
    <property type="entry name" value="AdoMet_MTases"/>
    <property type="match status" value="1"/>
</dbReference>
<dbReference type="Gene3D" id="3.40.50.150">
    <property type="entry name" value="Vaccinia Virus protein VP39"/>
    <property type="match status" value="1"/>
</dbReference>
<dbReference type="InterPro" id="IPR013216">
    <property type="entry name" value="Methyltransf_11"/>
</dbReference>
<dbReference type="Proteomes" id="UP000653099">
    <property type="component" value="Unassembled WGS sequence"/>
</dbReference>
<dbReference type="PANTHER" id="PTHR43591">
    <property type="entry name" value="METHYLTRANSFERASE"/>
    <property type="match status" value="1"/>
</dbReference>
<keyword evidence="2" id="KW-0489">Methyltransferase</keyword>
<sequence>MIDPFFTRRTGVVSVRRFSPEYLRRTREGLWDRSTAALEPFSLPDRNRILDAGAGTGEFARVLAAESPADVVCLDADTGLLGVAREETGLNAVAGDATRPPIADGTFDLVTCQALLVNLPEPAAALRAFGGLSTDLVGAVEPDNSDVSVDSTVDSEANLERQVRAAYIEGVGTDVAMGSRLERLFRESGFGSVRSRRHYHRKVVESPYDRASLSAAARKASGAGLADHETELRRVLSADEYDALRSEWREMGRAVVDAMRAGTYRRVEVVPFDVVVGGVTDE</sequence>
<dbReference type="GO" id="GO:0008757">
    <property type="term" value="F:S-adenosylmethionine-dependent methyltransferase activity"/>
    <property type="evidence" value="ECO:0007669"/>
    <property type="project" value="InterPro"/>
</dbReference>
<comment type="caution">
    <text evidence="2">The sequence shown here is derived from an EMBL/GenBank/DDBJ whole genome shotgun (WGS) entry which is preliminary data.</text>
</comment>
<dbReference type="InterPro" id="IPR029063">
    <property type="entry name" value="SAM-dependent_MTases_sf"/>
</dbReference>
<accession>A0A830ECD6</accession>
<protein>
    <submittedName>
        <fullName evidence="2">S-adenosylmethionine-dependent methyltransferase</fullName>
    </submittedName>
</protein>
<dbReference type="EMBL" id="BMOC01000014">
    <property type="protein sequence ID" value="GGJ11571.1"/>
    <property type="molecule type" value="Genomic_DNA"/>
</dbReference>
<keyword evidence="2" id="KW-0808">Transferase</keyword>